<accession>G7VIA5</accession>
<evidence type="ECO:0000256" key="4">
    <source>
        <dbReference type="ARBA" id="ARBA00010223"/>
    </source>
</evidence>
<dbReference type="STRING" id="1104324.P186_0749"/>
<dbReference type="Pfam" id="PF01040">
    <property type="entry name" value="UbiA"/>
    <property type="match status" value="1"/>
</dbReference>
<keyword evidence="9 11" id="KW-0472">Membrane</keyword>
<comment type="miscellaneous">
    <text evidence="11">Carbon 2 of the heme B porphyrin ring is defined according to the Fischer nomenclature.</text>
</comment>
<dbReference type="NCBIfam" id="TIGR01473">
    <property type="entry name" value="cyoE_ctaB"/>
    <property type="match status" value="1"/>
</dbReference>
<sequence length="429" mass="46768">MGRRKITRPATAWMTGTAGLKAAITTSPTTAKTPYHFQYLGAATFTTPRDMSSGTKAPSGAASGDFKASSPCTASRIDSAARTTSPSETKRSHNCLHLANSHSRYSPPPSEAAATTPNRAADMCPLYTARYSHFRQSCFHQDLKCQFIYIDMSPYLVLLKPRVIWLLILASAAGYIYATPAVDMQKLLWLLTAATLSTGGAAAFNHYWERDIDAKMTRTAKRPLPRGLVDPRAALIYSLALSAAGVALAFILLTPLVAFFTALGWFFYAVVYTIWLKRRSWLNVLAGGFAGNATFLGGYALGRGYVDLPAVLLSFAIYLWIPAHIWALAYRYRDDYIKAGVPMLPTVASLGTSQLVITSMNIASAIYAVVLYLAFVGLGTGLPLVALGAAMSLYSSLLVLKRRDDASMWKMYKMSSPILTFFLLALLIR</sequence>
<keyword evidence="11" id="KW-1003">Cell membrane</keyword>
<comment type="similarity">
    <text evidence="4">In the C-terminal section; belongs to the UbiA prenyltransferase family. Protoheme IX farnesyltransferase subfamily.</text>
</comment>
<comment type="catalytic activity">
    <reaction evidence="10 11">
        <text>heme b + (2E,6E)-farnesyl diphosphate + H2O = Fe(II)-heme o + diphosphate</text>
        <dbReference type="Rhea" id="RHEA:28070"/>
        <dbReference type="ChEBI" id="CHEBI:15377"/>
        <dbReference type="ChEBI" id="CHEBI:33019"/>
        <dbReference type="ChEBI" id="CHEBI:60344"/>
        <dbReference type="ChEBI" id="CHEBI:60530"/>
        <dbReference type="ChEBI" id="CHEBI:175763"/>
        <dbReference type="EC" id="2.5.1.141"/>
    </reaction>
</comment>
<dbReference type="PROSITE" id="PS00943">
    <property type="entry name" value="UBIA"/>
    <property type="match status" value="1"/>
</dbReference>
<protein>
    <recommendedName>
        <fullName evidence="11">Protoheme IX farnesyltransferase</fullName>
        <ecNumber evidence="11">2.5.1.141</ecNumber>
    </recommendedName>
    <alternativeName>
        <fullName evidence="11">Heme B farnesyltransferase</fullName>
    </alternativeName>
    <alternativeName>
        <fullName evidence="11">Heme O synthase</fullName>
    </alternativeName>
</protein>
<feature type="transmembrane region" description="Helical" evidence="11">
    <location>
        <begin position="282"/>
        <end position="302"/>
    </location>
</feature>
<feature type="transmembrane region" description="Helical" evidence="11">
    <location>
        <begin position="229"/>
        <end position="251"/>
    </location>
</feature>
<keyword evidence="14" id="KW-1185">Reference proteome</keyword>
<dbReference type="InterPro" id="IPR044878">
    <property type="entry name" value="UbiA_sf"/>
</dbReference>
<organism evidence="13 14">
    <name type="scientific">Pyrobaculum ferrireducens</name>
    <dbReference type="NCBI Taxonomy" id="1104324"/>
    <lineage>
        <taxon>Archaea</taxon>
        <taxon>Thermoproteota</taxon>
        <taxon>Thermoprotei</taxon>
        <taxon>Thermoproteales</taxon>
        <taxon>Thermoproteaceae</taxon>
        <taxon>Pyrobaculum</taxon>
    </lineage>
</organism>
<keyword evidence="8 11" id="KW-0350">Heme biosynthesis</keyword>
<evidence type="ECO:0000256" key="10">
    <source>
        <dbReference type="ARBA" id="ARBA00047690"/>
    </source>
</evidence>
<dbReference type="InterPro" id="IPR030470">
    <property type="entry name" value="UbiA_prenylTrfase_CS"/>
</dbReference>
<evidence type="ECO:0000256" key="7">
    <source>
        <dbReference type="ARBA" id="ARBA00022989"/>
    </source>
</evidence>
<dbReference type="EMBL" id="CP003098">
    <property type="protein sequence ID" value="AET32197.1"/>
    <property type="molecule type" value="Genomic_DNA"/>
</dbReference>
<feature type="transmembrane region" description="Helical" evidence="11">
    <location>
        <begin position="412"/>
        <end position="428"/>
    </location>
</feature>
<dbReference type="AlphaFoldDB" id="G7VIA5"/>
<reference evidence="13 14" key="1">
    <citation type="journal article" date="2012" name="J. Bacteriol.">
        <title>Complete genome sequence of strain 1860, a crenarchaeon of the genus pyrobaculum able to grow with various electron acceptors.</title>
        <authorList>
            <person name="Mardanov A.V."/>
            <person name="Gumerov V.M."/>
            <person name="Slobodkina G.B."/>
            <person name="Beletsky A.V."/>
            <person name="Bonch-Osmolovskaya E.A."/>
            <person name="Ravin N.V."/>
            <person name="Skryabin K.G."/>
        </authorList>
    </citation>
    <scope>NUCLEOTIDE SEQUENCE [LARGE SCALE GENOMIC DNA]</scope>
    <source>
        <strain evidence="13 14">1860</strain>
    </source>
</reference>
<evidence type="ECO:0000256" key="5">
    <source>
        <dbReference type="ARBA" id="ARBA00022679"/>
    </source>
</evidence>
<dbReference type="HAMAP" id="MF_00154">
    <property type="entry name" value="CyoE_CtaB"/>
    <property type="match status" value="1"/>
</dbReference>
<feature type="transmembrane region" description="Helical" evidence="11">
    <location>
        <begin position="308"/>
        <end position="329"/>
    </location>
</feature>
<gene>
    <name evidence="11" type="primary">ctaB</name>
    <name evidence="13" type="ORF">P186_0749</name>
</gene>
<dbReference type="EC" id="2.5.1.141" evidence="11"/>
<comment type="subcellular location">
    <subcellularLocation>
        <location evidence="2 11">Cell membrane</location>
        <topology evidence="2 11">Multi-pass membrane protein</topology>
    </subcellularLocation>
</comment>
<feature type="region of interest" description="Disordered" evidence="12">
    <location>
        <begin position="48"/>
        <end position="72"/>
    </location>
</feature>
<dbReference type="GO" id="GO:0008495">
    <property type="term" value="F:protoheme IX farnesyltransferase activity"/>
    <property type="evidence" value="ECO:0007669"/>
    <property type="project" value="UniProtKB-UniRule"/>
</dbReference>
<evidence type="ECO:0000256" key="11">
    <source>
        <dbReference type="HAMAP-Rule" id="MF_00154"/>
    </source>
</evidence>
<dbReference type="Gene3D" id="1.10.357.140">
    <property type="entry name" value="UbiA prenyltransferase"/>
    <property type="match status" value="1"/>
</dbReference>
<feature type="transmembrane region" description="Helical" evidence="11">
    <location>
        <begin position="188"/>
        <end position="208"/>
    </location>
</feature>
<dbReference type="CDD" id="cd13957">
    <property type="entry name" value="PT_UbiA_Cox10"/>
    <property type="match status" value="1"/>
</dbReference>
<evidence type="ECO:0000256" key="1">
    <source>
        <dbReference type="ARBA" id="ARBA00004019"/>
    </source>
</evidence>
<comment type="function">
    <text evidence="1 11">Converts heme B (protoheme IX) to heme O by substitution of the vinyl group on carbon 2 of heme B porphyrin ring with a hydroxyethyl farnesyl side group.</text>
</comment>
<evidence type="ECO:0000256" key="9">
    <source>
        <dbReference type="ARBA" id="ARBA00023136"/>
    </source>
</evidence>
<dbReference type="HOGENOM" id="CLU_638763_0_0_2"/>
<evidence type="ECO:0000313" key="14">
    <source>
        <dbReference type="Proteomes" id="UP000005867"/>
    </source>
</evidence>
<keyword evidence="6 11" id="KW-0812">Transmembrane</keyword>
<dbReference type="PANTHER" id="PTHR43448">
    <property type="entry name" value="PROTOHEME IX FARNESYLTRANSFERASE, MITOCHONDRIAL"/>
    <property type="match status" value="1"/>
</dbReference>
<dbReference type="GO" id="GO:0048034">
    <property type="term" value="P:heme O biosynthetic process"/>
    <property type="evidence" value="ECO:0007669"/>
    <property type="project" value="UniProtKB-UniRule"/>
</dbReference>
<evidence type="ECO:0000256" key="8">
    <source>
        <dbReference type="ARBA" id="ARBA00023133"/>
    </source>
</evidence>
<dbReference type="eggNOG" id="arCOG00479">
    <property type="taxonomic scope" value="Archaea"/>
</dbReference>
<evidence type="ECO:0000256" key="2">
    <source>
        <dbReference type="ARBA" id="ARBA00004651"/>
    </source>
</evidence>
<keyword evidence="5 11" id="KW-0808">Transferase</keyword>
<dbReference type="PANTHER" id="PTHR43448:SF2">
    <property type="entry name" value="PROTOHEME IX FARNESYLTRANSFERASE, MITOCHONDRIAL"/>
    <property type="match status" value="1"/>
</dbReference>
<evidence type="ECO:0000313" key="13">
    <source>
        <dbReference type="EMBL" id="AET32197.1"/>
    </source>
</evidence>
<dbReference type="InterPro" id="IPR006369">
    <property type="entry name" value="Protohaem_IX_farnesylTrfase"/>
</dbReference>
<evidence type="ECO:0000256" key="6">
    <source>
        <dbReference type="ARBA" id="ARBA00022692"/>
    </source>
</evidence>
<evidence type="ECO:0000256" key="12">
    <source>
        <dbReference type="SAM" id="MobiDB-lite"/>
    </source>
</evidence>
<dbReference type="KEGG" id="pyr:P186_0749"/>
<dbReference type="GO" id="GO:0005886">
    <property type="term" value="C:plasma membrane"/>
    <property type="evidence" value="ECO:0007669"/>
    <property type="project" value="UniProtKB-SubCell"/>
</dbReference>
<dbReference type="Proteomes" id="UP000005867">
    <property type="component" value="Chromosome"/>
</dbReference>
<dbReference type="InterPro" id="IPR000537">
    <property type="entry name" value="UbiA_prenyltransferase"/>
</dbReference>
<proteinExistence type="inferred from homology"/>
<comment type="similarity">
    <text evidence="11">Belongs to the UbiA prenyltransferase family. Protoheme IX farnesyltransferase subfamily.</text>
</comment>
<name>G7VIA5_9CREN</name>
<dbReference type="UniPathway" id="UPA00834">
    <property type="reaction ID" value="UER00712"/>
</dbReference>
<comment type="pathway">
    <text evidence="3 11">Porphyrin-containing compound metabolism; heme O biosynthesis; heme O from protoheme: step 1/1.</text>
</comment>
<keyword evidence="7 11" id="KW-1133">Transmembrane helix</keyword>
<feature type="transmembrane region" description="Helical" evidence="11">
    <location>
        <begin position="257"/>
        <end position="275"/>
    </location>
</feature>
<evidence type="ECO:0000256" key="3">
    <source>
        <dbReference type="ARBA" id="ARBA00004919"/>
    </source>
</evidence>
<feature type="transmembrane region" description="Helical" evidence="11">
    <location>
        <begin position="163"/>
        <end position="182"/>
    </location>
</feature>